<dbReference type="InterPro" id="IPR013766">
    <property type="entry name" value="Thioredoxin_domain"/>
</dbReference>
<protein>
    <recommendedName>
        <fullName evidence="2">thioredoxin-dependent peroxiredoxin</fullName>
        <ecNumber evidence="2">1.11.1.24</ecNumber>
    </recommendedName>
    <alternativeName>
        <fullName evidence="10">Bacterioferritin comigratory protein</fullName>
    </alternativeName>
    <alternativeName>
        <fullName evidence="8">Thioredoxin peroxidase</fullName>
    </alternativeName>
</protein>
<name>A0ABW3L8L6_9BACI</name>
<feature type="domain" description="Thioredoxin" evidence="12">
    <location>
        <begin position="44"/>
        <end position="216"/>
    </location>
</feature>
<keyword evidence="4" id="KW-0049">Antioxidant</keyword>
<evidence type="ECO:0000256" key="10">
    <source>
        <dbReference type="ARBA" id="ARBA00041373"/>
    </source>
</evidence>
<dbReference type="InterPro" id="IPR036249">
    <property type="entry name" value="Thioredoxin-like_sf"/>
</dbReference>
<dbReference type="Proteomes" id="UP001596990">
    <property type="component" value="Unassembled WGS sequence"/>
</dbReference>
<dbReference type="Gene3D" id="3.40.30.10">
    <property type="entry name" value="Glutaredoxin"/>
    <property type="match status" value="1"/>
</dbReference>
<evidence type="ECO:0000256" key="2">
    <source>
        <dbReference type="ARBA" id="ARBA00013017"/>
    </source>
</evidence>
<evidence type="ECO:0000256" key="6">
    <source>
        <dbReference type="ARBA" id="ARBA00023157"/>
    </source>
</evidence>
<evidence type="ECO:0000256" key="1">
    <source>
        <dbReference type="ARBA" id="ARBA00003330"/>
    </source>
</evidence>
<dbReference type="SUPFAM" id="SSF52833">
    <property type="entry name" value="Thioredoxin-like"/>
    <property type="match status" value="1"/>
</dbReference>
<evidence type="ECO:0000256" key="11">
    <source>
        <dbReference type="ARBA" id="ARBA00049091"/>
    </source>
</evidence>
<evidence type="ECO:0000256" key="4">
    <source>
        <dbReference type="ARBA" id="ARBA00022862"/>
    </source>
</evidence>
<dbReference type="PROSITE" id="PS51352">
    <property type="entry name" value="THIOREDOXIN_2"/>
    <property type="match status" value="1"/>
</dbReference>
<dbReference type="PANTHER" id="PTHR42801">
    <property type="entry name" value="THIOREDOXIN-DEPENDENT PEROXIDE REDUCTASE"/>
    <property type="match status" value="1"/>
</dbReference>
<organism evidence="13 14">
    <name type="scientific">Thalassobacillus hwangdonensis</name>
    <dbReference type="NCBI Taxonomy" id="546108"/>
    <lineage>
        <taxon>Bacteria</taxon>
        <taxon>Bacillati</taxon>
        <taxon>Bacillota</taxon>
        <taxon>Bacilli</taxon>
        <taxon>Bacillales</taxon>
        <taxon>Bacillaceae</taxon>
        <taxon>Thalassobacillus</taxon>
    </lineage>
</organism>
<sequence>MKTEMRHQFDQYIEKFKASASEDVQTKMKDAIDELEASDEGKGLKEGAKAPNFKLPNANGETVELYEQLKQGPVVLTFYRGGWCPYCNMELRAYQQIVGDIHNQGAELIAISPETPDHSLSTQEKNNLEYMVLSDEGNEVANQFNLVYQLPDYLVEVYKNKGLGVNKHNGDETWTLPVAATYIISEDGTIAYEYTKSDYKDRAEPSEVLEELKRLK</sequence>
<keyword evidence="7" id="KW-0676">Redox-active center</keyword>
<accession>A0ABW3L8L6</accession>
<dbReference type="InterPro" id="IPR050924">
    <property type="entry name" value="Peroxiredoxin_BCP/PrxQ"/>
</dbReference>
<evidence type="ECO:0000256" key="7">
    <source>
        <dbReference type="ARBA" id="ARBA00023284"/>
    </source>
</evidence>
<reference evidence="14" key="1">
    <citation type="journal article" date="2019" name="Int. J. Syst. Evol. Microbiol.">
        <title>The Global Catalogue of Microorganisms (GCM) 10K type strain sequencing project: providing services to taxonomists for standard genome sequencing and annotation.</title>
        <authorList>
            <consortium name="The Broad Institute Genomics Platform"/>
            <consortium name="The Broad Institute Genome Sequencing Center for Infectious Disease"/>
            <person name="Wu L."/>
            <person name="Ma J."/>
        </authorList>
    </citation>
    <scope>NUCLEOTIDE SEQUENCE [LARGE SCALE GENOMIC DNA]</scope>
    <source>
        <strain evidence="14">CCUG 56607</strain>
    </source>
</reference>
<dbReference type="EMBL" id="JBHTKL010000006">
    <property type="protein sequence ID" value="MFD1021098.1"/>
    <property type="molecule type" value="Genomic_DNA"/>
</dbReference>
<gene>
    <name evidence="13" type="ORF">ACFQ2J_18050</name>
</gene>
<comment type="similarity">
    <text evidence="9">Belongs to the peroxiredoxin family. BCP/PrxQ subfamily.</text>
</comment>
<keyword evidence="6" id="KW-1015">Disulfide bond</keyword>
<evidence type="ECO:0000256" key="8">
    <source>
        <dbReference type="ARBA" id="ARBA00032824"/>
    </source>
</evidence>
<dbReference type="InterPro" id="IPR000866">
    <property type="entry name" value="AhpC/TSA"/>
</dbReference>
<evidence type="ECO:0000313" key="13">
    <source>
        <dbReference type="EMBL" id="MFD1021098.1"/>
    </source>
</evidence>
<evidence type="ECO:0000313" key="14">
    <source>
        <dbReference type="Proteomes" id="UP001596990"/>
    </source>
</evidence>
<keyword evidence="3" id="KW-0575">Peroxidase</keyword>
<evidence type="ECO:0000256" key="3">
    <source>
        <dbReference type="ARBA" id="ARBA00022559"/>
    </source>
</evidence>
<comment type="function">
    <text evidence="1">Thiol-specific peroxidase that catalyzes the reduction of hydrogen peroxide and organic hydroperoxides to water and alcohols, respectively. Plays a role in cell protection against oxidative stress by detoxifying peroxides and as sensor of hydrogen peroxide-mediated signaling events.</text>
</comment>
<comment type="catalytic activity">
    <reaction evidence="11">
        <text>a hydroperoxide + [thioredoxin]-dithiol = an alcohol + [thioredoxin]-disulfide + H2O</text>
        <dbReference type="Rhea" id="RHEA:62620"/>
        <dbReference type="Rhea" id="RHEA-COMP:10698"/>
        <dbReference type="Rhea" id="RHEA-COMP:10700"/>
        <dbReference type="ChEBI" id="CHEBI:15377"/>
        <dbReference type="ChEBI" id="CHEBI:29950"/>
        <dbReference type="ChEBI" id="CHEBI:30879"/>
        <dbReference type="ChEBI" id="CHEBI:35924"/>
        <dbReference type="ChEBI" id="CHEBI:50058"/>
        <dbReference type="EC" id="1.11.1.24"/>
    </reaction>
</comment>
<evidence type="ECO:0000256" key="5">
    <source>
        <dbReference type="ARBA" id="ARBA00023002"/>
    </source>
</evidence>
<dbReference type="CDD" id="cd02970">
    <property type="entry name" value="PRX_like2"/>
    <property type="match status" value="1"/>
</dbReference>
<dbReference type="Pfam" id="PF00578">
    <property type="entry name" value="AhpC-TSA"/>
    <property type="match status" value="1"/>
</dbReference>
<evidence type="ECO:0000259" key="12">
    <source>
        <dbReference type="PROSITE" id="PS51352"/>
    </source>
</evidence>
<keyword evidence="14" id="KW-1185">Reference proteome</keyword>
<proteinExistence type="inferred from homology"/>
<evidence type="ECO:0000256" key="9">
    <source>
        <dbReference type="ARBA" id="ARBA00038489"/>
    </source>
</evidence>
<dbReference type="PANTHER" id="PTHR42801:SF7">
    <property type="entry name" value="SLL1159 PROTEIN"/>
    <property type="match status" value="1"/>
</dbReference>
<dbReference type="RefSeq" id="WP_386063929.1">
    <property type="nucleotide sequence ID" value="NZ_JBHTKL010000006.1"/>
</dbReference>
<comment type="caution">
    <text evidence="13">The sequence shown here is derived from an EMBL/GenBank/DDBJ whole genome shotgun (WGS) entry which is preliminary data.</text>
</comment>
<keyword evidence="5" id="KW-0560">Oxidoreductase</keyword>
<dbReference type="EC" id="1.11.1.24" evidence="2"/>